<dbReference type="Proteomes" id="UP000500806">
    <property type="component" value="Chromosome"/>
</dbReference>
<gene>
    <name evidence="2" type="ORF">DCO16_04675</name>
</gene>
<sequence length="279" mass="29753">MNNKIVNPLLLIGCLFSSIGSAHAQAKVMPNVSDEWRFSVSPYVWAVGVSGTVNTNDGVSKSVNLDTNKVINDLRGGAMITGEAHKGNWGIGVDFVNANLQNKAAKTATGPLPNGVIVNADLSTKANLKDTLLTGALMYTVLNKPEVYLDALVGVRYISTTASVKATLDVSGSVDGQILRRATITRYPSLTTNTTDPIIGFKGRYRIADTTWFIPFYGDIGSGGGTTNVTWQAMLGIAKAYDWGDVSLGYRALYYDMKETGALQKVTFGGAILGVTIPF</sequence>
<reference evidence="2 3" key="1">
    <citation type="submission" date="2018-04" db="EMBL/GenBank/DDBJ databases">
        <title>Polynucleobacter sp. LimPoW16 genome.</title>
        <authorList>
            <person name="Hahn M.W."/>
        </authorList>
    </citation>
    <scope>NUCLEOTIDE SEQUENCE [LARGE SCALE GENOMIC DNA]</scope>
    <source>
        <strain evidence="2 3">LimPoW16</strain>
    </source>
</reference>
<dbReference type="AlphaFoldDB" id="A0A6M9PJX1"/>
<keyword evidence="3" id="KW-1185">Reference proteome</keyword>
<dbReference type="EMBL" id="CP028941">
    <property type="protein sequence ID" value="QKM62414.1"/>
    <property type="molecule type" value="Genomic_DNA"/>
</dbReference>
<organism evidence="2 3">
    <name type="scientific">Polynucleobacter antarcticus</name>
    <dbReference type="NCBI Taxonomy" id="1743162"/>
    <lineage>
        <taxon>Bacteria</taxon>
        <taxon>Pseudomonadati</taxon>
        <taxon>Pseudomonadota</taxon>
        <taxon>Betaproteobacteria</taxon>
        <taxon>Burkholderiales</taxon>
        <taxon>Burkholderiaceae</taxon>
        <taxon>Polynucleobacter</taxon>
    </lineage>
</organism>
<feature type="signal peptide" evidence="1">
    <location>
        <begin position="1"/>
        <end position="24"/>
    </location>
</feature>
<keyword evidence="1" id="KW-0732">Signal</keyword>
<evidence type="ECO:0008006" key="4">
    <source>
        <dbReference type="Google" id="ProtNLM"/>
    </source>
</evidence>
<accession>A0A6M9PJX1</accession>
<evidence type="ECO:0000256" key="1">
    <source>
        <dbReference type="SAM" id="SignalP"/>
    </source>
</evidence>
<dbReference type="KEGG" id="pani:DCO16_04675"/>
<protein>
    <recommendedName>
        <fullName evidence="4">Outer membrane protein beta-barrel domain-containing protein</fullName>
    </recommendedName>
</protein>
<feature type="chain" id="PRO_5026912130" description="Outer membrane protein beta-barrel domain-containing protein" evidence="1">
    <location>
        <begin position="25"/>
        <end position="279"/>
    </location>
</feature>
<name>A0A6M9PJX1_9BURK</name>
<dbReference type="RefSeq" id="WP_173942569.1">
    <property type="nucleotide sequence ID" value="NZ_CBCSCD010000001.1"/>
</dbReference>
<evidence type="ECO:0000313" key="2">
    <source>
        <dbReference type="EMBL" id="QKM62414.1"/>
    </source>
</evidence>
<evidence type="ECO:0000313" key="3">
    <source>
        <dbReference type="Proteomes" id="UP000500806"/>
    </source>
</evidence>
<proteinExistence type="predicted"/>